<keyword evidence="2" id="KW-1185">Reference proteome</keyword>
<gene>
    <name evidence="1" type="ORF">CEXT_525671</name>
</gene>
<accession>A0AAV4MQE4</accession>
<evidence type="ECO:0000313" key="2">
    <source>
        <dbReference type="Proteomes" id="UP001054945"/>
    </source>
</evidence>
<dbReference type="Proteomes" id="UP001054945">
    <property type="component" value="Unassembled WGS sequence"/>
</dbReference>
<sequence>MRENMMRKIFGMKKKEEGISFLQHKRVYAPMTPSLIYGRDREQSWEFRLILGKYLLVFTTESSDGFADHGTTLLSFAHALTPVSYFPISFPLSLFLATTLDSLHRFRICR</sequence>
<comment type="caution">
    <text evidence="1">The sequence shown here is derived from an EMBL/GenBank/DDBJ whole genome shotgun (WGS) entry which is preliminary data.</text>
</comment>
<proteinExistence type="predicted"/>
<dbReference type="AlphaFoldDB" id="A0AAV4MQE4"/>
<organism evidence="1 2">
    <name type="scientific">Caerostris extrusa</name>
    <name type="common">Bark spider</name>
    <name type="synonym">Caerostris bankana</name>
    <dbReference type="NCBI Taxonomy" id="172846"/>
    <lineage>
        <taxon>Eukaryota</taxon>
        <taxon>Metazoa</taxon>
        <taxon>Ecdysozoa</taxon>
        <taxon>Arthropoda</taxon>
        <taxon>Chelicerata</taxon>
        <taxon>Arachnida</taxon>
        <taxon>Araneae</taxon>
        <taxon>Araneomorphae</taxon>
        <taxon>Entelegynae</taxon>
        <taxon>Araneoidea</taxon>
        <taxon>Araneidae</taxon>
        <taxon>Caerostris</taxon>
    </lineage>
</organism>
<evidence type="ECO:0000313" key="1">
    <source>
        <dbReference type="EMBL" id="GIX74226.1"/>
    </source>
</evidence>
<dbReference type="EMBL" id="BPLR01002485">
    <property type="protein sequence ID" value="GIX74226.1"/>
    <property type="molecule type" value="Genomic_DNA"/>
</dbReference>
<name>A0AAV4MQE4_CAEEX</name>
<protein>
    <submittedName>
        <fullName evidence="1">Uncharacterized protein</fullName>
    </submittedName>
</protein>
<reference evidence="1 2" key="1">
    <citation type="submission" date="2021-06" db="EMBL/GenBank/DDBJ databases">
        <title>Caerostris extrusa draft genome.</title>
        <authorList>
            <person name="Kono N."/>
            <person name="Arakawa K."/>
        </authorList>
    </citation>
    <scope>NUCLEOTIDE SEQUENCE [LARGE SCALE GENOMIC DNA]</scope>
</reference>